<evidence type="ECO:0008006" key="5">
    <source>
        <dbReference type="Google" id="ProtNLM"/>
    </source>
</evidence>
<feature type="coiled-coil region" evidence="1">
    <location>
        <begin position="23"/>
        <end position="50"/>
    </location>
</feature>
<dbReference type="AlphaFoldDB" id="A0A6I6NED1"/>
<dbReference type="Proteomes" id="UP000436138">
    <property type="component" value="Chromosome"/>
</dbReference>
<protein>
    <recommendedName>
        <fullName evidence="5">Regulatory protein</fullName>
    </recommendedName>
</protein>
<evidence type="ECO:0000313" key="4">
    <source>
        <dbReference type="Proteomes" id="UP000436138"/>
    </source>
</evidence>
<dbReference type="Gene3D" id="1.10.10.10">
    <property type="entry name" value="Winged helix-like DNA-binding domain superfamily/Winged helix DNA-binding domain"/>
    <property type="match status" value="1"/>
</dbReference>
<evidence type="ECO:0000313" key="3">
    <source>
        <dbReference type="EMBL" id="QHA08741.1"/>
    </source>
</evidence>
<keyword evidence="1" id="KW-0175">Coiled coil</keyword>
<evidence type="ECO:0000256" key="1">
    <source>
        <dbReference type="SAM" id="Coils"/>
    </source>
</evidence>
<evidence type="ECO:0000256" key="2">
    <source>
        <dbReference type="SAM" id="MobiDB-lite"/>
    </source>
</evidence>
<name>A0A6I6NED1_9ACTN</name>
<accession>A0A6I6NED1</accession>
<dbReference type="InterPro" id="IPR036388">
    <property type="entry name" value="WH-like_DNA-bd_sf"/>
</dbReference>
<feature type="compositionally biased region" description="Basic and acidic residues" evidence="2">
    <location>
        <begin position="97"/>
        <end position="107"/>
    </location>
</feature>
<feature type="compositionally biased region" description="Basic and acidic residues" evidence="2">
    <location>
        <begin position="116"/>
        <end position="132"/>
    </location>
</feature>
<dbReference type="KEGG" id="sbro:GQF42_40660"/>
<dbReference type="RefSeq" id="WP_158928447.1">
    <property type="nucleotide sequence ID" value="NZ_CP047020.1"/>
</dbReference>
<gene>
    <name evidence="3" type="ORF">GQF42_40660</name>
</gene>
<sequence length="241" mass="25563">MSENTTPVTQLTSQYVNQVTGDLERNVKEQDRITAEISALQEQLAGLQHDHTVLVSMQQALGVAAPAGTPAVTEGAVVPAPRKTPTVLTSTQQPPKKAAEQEAESRKSPARKPATKRADAKTSDAEKSDAKKSVAKKSVAKKAAPQAGQPTLVELVRRHLAEQKEPRSAAEVSEALGKAHPAREIQTKVIRTTLENLVARNNAQRTKQGTSVFYTVPSASAESTPAPGAARKEESGPDAAQ</sequence>
<dbReference type="EMBL" id="CP047020">
    <property type="protein sequence ID" value="QHA08741.1"/>
    <property type="molecule type" value="Genomic_DNA"/>
</dbReference>
<feature type="region of interest" description="Disordered" evidence="2">
    <location>
        <begin position="217"/>
        <end position="241"/>
    </location>
</feature>
<reference evidence="3 4" key="1">
    <citation type="submission" date="2019-12" db="EMBL/GenBank/DDBJ databases">
        <title>Streptomyces sp. strain T44 isolated from rhizosphere soil of Broussonetia papyrifera.</title>
        <authorList>
            <person name="Mo P."/>
        </authorList>
    </citation>
    <scope>NUCLEOTIDE SEQUENCE [LARGE SCALE GENOMIC DNA]</scope>
    <source>
        <strain evidence="3 4">T44</strain>
    </source>
</reference>
<proteinExistence type="predicted"/>
<keyword evidence="4" id="KW-1185">Reference proteome</keyword>
<organism evidence="3 4">
    <name type="scientific">Streptomyces broussonetiae</name>
    <dbReference type="NCBI Taxonomy" id="2686304"/>
    <lineage>
        <taxon>Bacteria</taxon>
        <taxon>Bacillati</taxon>
        <taxon>Actinomycetota</taxon>
        <taxon>Actinomycetes</taxon>
        <taxon>Kitasatosporales</taxon>
        <taxon>Streptomycetaceae</taxon>
        <taxon>Streptomyces</taxon>
    </lineage>
</organism>
<feature type="region of interest" description="Disordered" evidence="2">
    <location>
        <begin position="74"/>
        <end position="152"/>
    </location>
</feature>